<dbReference type="Proteomes" id="UP001596328">
    <property type="component" value="Unassembled WGS sequence"/>
</dbReference>
<organism evidence="4 5">
    <name type="scientific">Halobium palmae</name>
    <dbReference type="NCBI Taxonomy" id="1776492"/>
    <lineage>
        <taxon>Archaea</taxon>
        <taxon>Methanobacteriati</taxon>
        <taxon>Methanobacteriota</taxon>
        <taxon>Stenosarchaea group</taxon>
        <taxon>Halobacteria</taxon>
        <taxon>Halobacteriales</taxon>
        <taxon>Haloferacaceae</taxon>
        <taxon>Halobium</taxon>
    </lineage>
</organism>
<proteinExistence type="predicted"/>
<dbReference type="AlphaFoldDB" id="A0ABD5RWY9"/>
<dbReference type="GO" id="GO:0016787">
    <property type="term" value="F:hydrolase activity"/>
    <property type="evidence" value="ECO:0007669"/>
    <property type="project" value="UniProtKB-KW"/>
</dbReference>
<dbReference type="InterPro" id="IPR028976">
    <property type="entry name" value="CheC-like_sf"/>
</dbReference>
<dbReference type="PANTHER" id="PTHR43693">
    <property type="entry name" value="PROTEIN PHOSPHATASE CHEZ"/>
    <property type="match status" value="1"/>
</dbReference>
<dbReference type="EMBL" id="JBHSWU010000043">
    <property type="protein sequence ID" value="MFC6723752.1"/>
    <property type="molecule type" value="Genomic_DNA"/>
</dbReference>
<dbReference type="GO" id="GO:0006935">
    <property type="term" value="P:chemotaxis"/>
    <property type="evidence" value="ECO:0007669"/>
    <property type="project" value="UniProtKB-KW"/>
</dbReference>
<protein>
    <submittedName>
        <fullName evidence="4">Chemotaxis protein CheC</fullName>
    </submittedName>
</protein>
<dbReference type="PANTHER" id="PTHR43693:SF1">
    <property type="entry name" value="PROTEIN PHOSPHATASE CHEZ"/>
    <property type="match status" value="1"/>
</dbReference>
<feature type="domain" description="CheC-like protein" evidence="3">
    <location>
        <begin position="297"/>
        <end position="333"/>
    </location>
</feature>
<reference evidence="4 5" key="1">
    <citation type="journal article" date="2019" name="Int. J. Syst. Evol. Microbiol.">
        <title>The Global Catalogue of Microorganisms (GCM) 10K type strain sequencing project: providing services to taxonomists for standard genome sequencing and annotation.</title>
        <authorList>
            <consortium name="The Broad Institute Genomics Platform"/>
            <consortium name="The Broad Institute Genome Sequencing Center for Infectious Disease"/>
            <person name="Wu L."/>
            <person name="Ma J."/>
        </authorList>
    </citation>
    <scope>NUCLEOTIDE SEQUENCE [LARGE SCALE GENOMIC DNA]</scope>
    <source>
        <strain evidence="4 5">NBRC 111368</strain>
    </source>
</reference>
<comment type="caution">
    <text evidence="4">The sequence shown here is derived from an EMBL/GenBank/DDBJ whole genome shotgun (WGS) entry which is preliminary data.</text>
</comment>
<dbReference type="Gene3D" id="3.40.1550.10">
    <property type="entry name" value="CheC-like"/>
    <property type="match status" value="2"/>
</dbReference>
<evidence type="ECO:0000256" key="1">
    <source>
        <dbReference type="ARBA" id="ARBA00022500"/>
    </source>
</evidence>
<dbReference type="Pfam" id="PF04509">
    <property type="entry name" value="CheC"/>
    <property type="match status" value="2"/>
</dbReference>
<keyword evidence="2" id="KW-0378">Hydrolase</keyword>
<dbReference type="CDD" id="cd17911">
    <property type="entry name" value="CheC_ClassIII"/>
    <property type="match status" value="2"/>
</dbReference>
<sequence length="407" mass="44090">MLVDIHSLGHFNRLAKRGSEQAANSLSRLTGVEVRVDVTNIALLARSDLSDAFGDDDYVGVEIEFMGGMEGDTVLAFERECSERLVELLLPGRDVASDDELARSGVKELGNIMTSGFIDGWANHLGTTIDISPPTYIERSGTELLDGKGPEENEELFLFESRLTTADRDLDFYIYMSPEHSAMTELMAANRRDEGDAIPVDKLSVFNEMMKRGAEGAASHITAMTGVQTSVDVSRLSFVPIADAPDRVGDDRYAGVVLGIEGLPSGYLLILFDEASAQNVAEALLPVETEGDGLGEMERSAIKELGNIMTSGFIDGWANVLGTSINHTPPQFVHDMGSAIMSPVVGRLAQTQDYAFMIDSAVETAEGRFSCDMYALPDERELERALDALAPGQVDTESAEADVDELF</sequence>
<evidence type="ECO:0000313" key="4">
    <source>
        <dbReference type="EMBL" id="MFC6723752.1"/>
    </source>
</evidence>
<name>A0ABD5RWY9_9EURY</name>
<evidence type="ECO:0000256" key="2">
    <source>
        <dbReference type="ARBA" id="ARBA00022801"/>
    </source>
</evidence>
<keyword evidence="5" id="KW-1185">Reference proteome</keyword>
<evidence type="ECO:0000259" key="3">
    <source>
        <dbReference type="Pfam" id="PF04509"/>
    </source>
</evidence>
<evidence type="ECO:0000313" key="5">
    <source>
        <dbReference type="Proteomes" id="UP001596328"/>
    </source>
</evidence>
<keyword evidence="1" id="KW-0145">Chemotaxis</keyword>
<dbReference type="SUPFAM" id="SSF103039">
    <property type="entry name" value="CheC-like"/>
    <property type="match status" value="2"/>
</dbReference>
<feature type="domain" description="CheC-like protein" evidence="3">
    <location>
        <begin position="102"/>
        <end position="135"/>
    </location>
</feature>
<dbReference type="InterPro" id="IPR050992">
    <property type="entry name" value="CheZ_family_phosphatases"/>
</dbReference>
<accession>A0ABD5RWY9</accession>
<gene>
    <name evidence="4" type="ORF">ACFQE1_05035</name>
</gene>
<dbReference type="InterPro" id="IPR007597">
    <property type="entry name" value="CheC"/>
</dbReference>